<feature type="compositionally biased region" description="Basic and acidic residues" evidence="1">
    <location>
        <begin position="96"/>
        <end position="124"/>
    </location>
</feature>
<gene>
    <name evidence="2" type="primary">Vigan.05G168400</name>
    <name evidence="2" type="ORF">VIGAN_05168400</name>
</gene>
<evidence type="ECO:0000313" key="2">
    <source>
        <dbReference type="EMBL" id="BAT88234.1"/>
    </source>
</evidence>
<keyword evidence="3" id="KW-1185">Reference proteome</keyword>
<name>A0A0S3S5Z3_PHAAN</name>
<sequence>RNILMVLSTSTLASSSFIHLLQNPRTLSSLRINTLLLLHFLITQQSLINNKQAQFYPSTNLSKTMSLIPSFFGTGRTTNVFDPRGARVQSGSPGAEEGRGEGGDRGGKGASDQRTEDEGERGQERQVAPRGT</sequence>
<evidence type="ECO:0000256" key="1">
    <source>
        <dbReference type="SAM" id="MobiDB-lite"/>
    </source>
</evidence>
<feature type="non-terminal residue" evidence="2">
    <location>
        <position position="1"/>
    </location>
</feature>
<dbReference type="EMBL" id="AP015038">
    <property type="protein sequence ID" value="BAT88234.1"/>
    <property type="molecule type" value="Genomic_DNA"/>
</dbReference>
<feature type="region of interest" description="Disordered" evidence="1">
    <location>
        <begin position="79"/>
        <end position="132"/>
    </location>
</feature>
<organism evidence="2 3">
    <name type="scientific">Vigna angularis var. angularis</name>
    <dbReference type="NCBI Taxonomy" id="157739"/>
    <lineage>
        <taxon>Eukaryota</taxon>
        <taxon>Viridiplantae</taxon>
        <taxon>Streptophyta</taxon>
        <taxon>Embryophyta</taxon>
        <taxon>Tracheophyta</taxon>
        <taxon>Spermatophyta</taxon>
        <taxon>Magnoliopsida</taxon>
        <taxon>eudicotyledons</taxon>
        <taxon>Gunneridae</taxon>
        <taxon>Pentapetalae</taxon>
        <taxon>rosids</taxon>
        <taxon>fabids</taxon>
        <taxon>Fabales</taxon>
        <taxon>Fabaceae</taxon>
        <taxon>Papilionoideae</taxon>
        <taxon>50 kb inversion clade</taxon>
        <taxon>NPAAA clade</taxon>
        <taxon>indigoferoid/millettioid clade</taxon>
        <taxon>Phaseoleae</taxon>
        <taxon>Vigna</taxon>
    </lineage>
</organism>
<reference evidence="2 3" key="1">
    <citation type="journal article" date="2015" name="Sci. Rep.">
        <title>The power of single molecule real-time sequencing technology in the de novo assembly of a eukaryotic genome.</title>
        <authorList>
            <person name="Sakai H."/>
            <person name="Naito K."/>
            <person name="Ogiso-Tanaka E."/>
            <person name="Takahashi Y."/>
            <person name="Iseki K."/>
            <person name="Muto C."/>
            <person name="Satou K."/>
            <person name="Teruya K."/>
            <person name="Shiroma A."/>
            <person name="Shimoji M."/>
            <person name="Hirano T."/>
            <person name="Itoh T."/>
            <person name="Kaga A."/>
            <person name="Tomooka N."/>
        </authorList>
    </citation>
    <scope>NUCLEOTIDE SEQUENCE [LARGE SCALE GENOMIC DNA]</scope>
    <source>
        <strain evidence="3">cv. Shumari</strain>
    </source>
</reference>
<evidence type="ECO:0000313" key="3">
    <source>
        <dbReference type="Proteomes" id="UP000291084"/>
    </source>
</evidence>
<protein>
    <submittedName>
        <fullName evidence="2">Uncharacterized protein</fullName>
    </submittedName>
</protein>
<proteinExistence type="predicted"/>
<dbReference type="Proteomes" id="UP000291084">
    <property type="component" value="Chromosome 5"/>
</dbReference>
<dbReference type="AlphaFoldDB" id="A0A0S3S5Z3"/>
<accession>A0A0S3S5Z3</accession>